<evidence type="ECO:0000256" key="6">
    <source>
        <dbReference type="ARBA" id="ARBA00022692"/>
    </source>
</evidence>
<evidence type="ECO:0000313" key="11">
    <source>
        <dbReference type="Proteomes" id="UP000185478"/>
    </source>
</evidence>
<dbReference type="GO" id="GO:0015420">
    <property type="term" value="F:ABC-type vitamin B12 transporter activity"/>
    <property type="evidence" value="ECO:0007669"/>
    <property type="project" value="UniProtKB-UniRule"/>
</dbReference>
<dbReference type="STRING" id="1431546.CAQU_08825"/>
<evidence type="ECO:0000313" key="10">
    <source>
        <dbReference type="EMBL" id="APT85159.1"/>
    </source>
</evidence>
<dbReference type="KEGG" id="caqu:CAQU_08825"/>
<evidence type="ECO:0000256" key="4">
    <source>
        <dbReference type="ARBA" id="ARBA00022475"/>
    </source>
</evidence>
<dbReference type="InterPro" id="IPR004485">
    <property type="entry name" value="Cobalamin_biosynth_CobD/CbiB"/>
</dbReference>
<evidence type="ECO:0000256" key="2">
    <source>
        <dbReference type="ARBA" id="ARBA00004953"/>
    </source>
</evidence>
<proteinExistence type="inferred from homology"/>
<evidence type="ECO:0000256" key="8">
    <source>
        <dbReference type="ARBA" id="ARBA00023136"/>
    </source>
</evidence>
<protein>
    <recommendedName>
        <fullName evidence="9">Cobalamin biosynthesis protein CobD</fullName>
    </recommendedName>
</protein>
<reference evidence="10 11" key="1">
    <citation type="submission" date="2014-08" db="EMBL/GenBank/DDBJ databases">
        <title>Complete genome sequence of Corynebacterium aquilae S-613T(T) (=DSM 44791(T)), isolated from the choana of a healthy golden eagle.</title>
        <authorList>
            <person name="Ruckert C."/>
            <person name="Albersmeier A."/>
            <person name="Winkler A."/>
            <person name="Kalinowski J."/>
        </authorList>
    </citation>
    <scope>NUCLEOTIDE SEQUENCE [LARGE SCALE GENOMIC DNA]</scope>
    <source>
        <strain evidence="10 11">S-613</strain>
    </source>
</reference>
<sequence>MAAGVLADRLIADPSRHHPVAWFGTYATKVEKRLYRDSFSAGLAYLAATTIPPMAASLLISRAWPNLSLIPALWAAIGARTLENTGANMKKALDEHDIDTARSWVPWLCSRDPQLLDEVGMARATVESLAENTSDATIAPIVWAAILGTPGVVLHRTVNTLDAMVGYRNDTYRHFGTAAARCDDLLAWLPARITACYHLGYAYLVGRGTHSQNAWRTQASRHPSPNAGPVEATAAGALGVTLGGKTVYAHGVEHRPELGYGPAPTTNTIADAITLARFTEGCATLDAMTAVILIGFIRDLLN</sequence>
<dbReference type="GO" id="GO:0048472">
    <property type="term" value="F:threonine-phosphate decarboxylase activity"/>
    <property type="evidence" value="ECO:0007669"/>
    <property type="project" value="InterPro"/>
</dbReference>
<keyword evidence="5 9" id="KW-0169">Cobalamin biosynthesis</keyword>
<dbReference type="Pfam" id="PF03186">
    <property type="entry name" value="CobD_Cbib"/>
    <property type="match status" value="1"/>
</dbReference>
<keyword evidence="4 9" id="KW-1003">Cell membrane</keyword>
<dbReference type="Proteomes" id="UP000185478">
    <property type="component" value="Chromosome"/>
</dbReference>
<comment type="pathway">
    <text evidence="2 9">Cofactor biosynthesis; adenosylcobalamin biosynthesis.</text>
</comment>
<accession>A0A1L7CH54</accession>
<comment type="similarity">
    <text evidence="3 9">Belongs to the CobD/CbiB family.</text>
</comment>
<evidence type="ECO:0000256" key="9">
    <source>
        <dbReference type="HAMAP-Rule" id="MF_00024"/>
    </source>
</evidence>
<dbReference type="HAMAP" id="MF_00024">
    <property type="entry name" value="CobD_CbiB"/>
    <property type="match status" value="1"/>
</dbReference>
<evidence type="ECO:0000256" key="3">
    <source>
        <dbReference type="ARBA" id="ARBA00006263"/>
    </source>
</evidence>
<dbReference type="PANTHER" id="PTHR34308">
    <property type="entry name" value="COBALAMIN BIOSYNTHESIS PROTEIN CBIB"/>
    <property type="match status" value="1"/>
</dbReference>
<keyword evidence="7 9" id="KW-1133">Transmembrane helix</keyword>
<dbReference type="GO" id="GO:0005886">
    <property type="term" value="C:plasma membrane"/>
    <property type="evidence" value="ECO:0007669"/>
    <property type="project" value="UniProtKB-SubCell"/>
</dbReference>
<evidence type="ECO:0000256" key="5">
    <source>
        <dbReference type="ARBA" id="ARBA00022573"/>
    </source>
</evidence>
<dbReference type="AlphaFoldDB" id="A0A1L7CH54"/>
<organism evidence="10 11">
    <name type="scientific">Corynebacterium aquilae DSM 44791</name>
    <dbReference type="NCBI Taxonomy" id="1431546"/>
    <lineage>
        <taxon>Bacteria</taxon>
        <taxon>Bacillati</taxon>
        <taxon>Actinomycetota</taxon>
        <taxon>Actinomycetes</taxon>
        <taxon>Mycobacteriales</taxon>
        <taxon>Corynebacteriaceae</taxon>
        <taxon>Corynebacterium</taxon>
    </lineage>
</organism>
<keyword evidence="11" id="KW-1185">Reference proteome</keyword>
<keyword evidence="6 9" id="KW-0812">Transmembrane</keyword>
<dbReference type="UniPathway" id="UPA00148"/>
<gene>
    <name evidence="9" type="primary">cobD</name>
    <name evidence="10" type="ORF">CAQU_08825</name>
</gene>
<name>A0A1L7CH54_9CORY</name>
<dbReference type="NCBIfam" id="TIGR00380">
    <property type="entry name" value="cobal_cbiB"/>
    <property type="match status" value="1"/>
</dbReference>
<dbReference type="EMBL" id="CP009245">
    <property type="protein sequence ID" value="APT85159.1"/>
    <property type="molecule type" value="Genomic_DNA"/>
</dbReference>
<evidence type="ECO:0000256" key="7">
    <source>
        <dbReference type="ARBA" id="ARBA00022989"/>
    </source>
</evidence>
<comment type="subcellular location">
    <subcellularLocation>
        <location evidence="1 9">Cell membrane</location>
        <topology evidence="1 9">Multi-pass membrane protein</topology>
    </subcellularLocation>
</comment>
<dbReference type="PANTHER" id="PTHR34308:SF1">
    <property type="entry name" value="COBALAMIN BIOSYNTHESIS PROTEIN CBIB"/>
    <property type="match status" value="1"/>
</dbReference>
<comment type="function">
    <text evidence="9">Converts cobyric acid to cobinamide by the addition of aminopropanol on the F carboxylic group.</text>
</comment>
<dbReference type="GO" id="GO:0009236">
    <property type="term" value="P:cobalamin biosynthetic process"/>
    <property type="evidence" value="ECO:0007669"/>
    <property type="project" value="UniProtKB-UniRule"/>
</dbReference>
<keyword evidence="8 9" id="KW-0472">Membrane</keyword>
<evidence type="ECO:0000256" key="1">
    <source>
        <dbReference type="ARBA" id="ARBA00004651"/>
    </source>
</evidence>